<dbReference type="HOGENOM" id="CLU_098343_0_0_1"/>
<sequence>MASVPVLTAVPTAYSGCCLALTRSLVHYFNSLLPRPPSLALSIGSGFGLLETYLVTEPYTVHLIGVEVAPSPNSYLPADNHYAVHGSRFLCPLAADATAWLFVYPRRAGLVREYLAEYGDASVNLILWAGPKADWDDYKSCFSGCWQVQVHNADEVGGSAWELIVVATKTRPLFPTSVEFSDVG</sequence>
<dbReference type="EMBL" id="FP929116">
    <property type="protein sequence ID" value="CBX93598.1"/>
    <property type="molecule type" value="Genomic_DNA"/>
</dbReference>
<keyword evidence="2" id="KW-1185">Reference proteome</keyword>
<proteinExistence type="predicted"/>
<dbReference type="VEuPathDB" id="FungiDB:LEMA_P032720.1"/>
<protein>
    <submittedName>
        <fullName evidence="1">Uncharacterized protein</fullName>
    </submittedName>
</protein>
<dbReference type="eggNOG" id="ENOG502SSHC">
    <property type="taxonomic scope" value="Eukaryota"/>
</dbReference>
<organism evidence="2">
    <name type="scientific">Leptosphaeria maculans (strain JN3 / isolate v23.1.3 / race Av1-4-5-6-7-8)</name>
    <name type="common">Blackleg fungus</name>
    <name type="synonym">Phoma lingam</name>
    <dbReference type="NCBI Taxonomy" id="985895"/>
    <lineage>
        <taxon>Eukaryota</taxon>
        <taxon>Fungi</taxon>
        <taxon>Dikarya</taxon>
        <taxon>Ascomycota</taxon>
        <taxon>Pezizomycotina</taxon>
        <taxon>Dothideomycetes</taxon>
        <taxon>Pleosporomycetidae</taxon>
        <taxon>Pleosporales</taxon>
        <taxon>Pleosporineae</taxon>
        <taxon>Leptosphaeriaceae</taxon>
        <taxon>Plenodomus</taxon>
        <taxon>Plenodomus lingam/Leptosphaeria maculans species complex</taxon>
    </lineage>
</organism>
<dbReference type="OMA" id="PKADWDD"/>
<dbReference type="Proteomes" id="UP000002668">
    <property type="component" value="Genome"/>
</dbReference>
<dbReference type="InParanoid" id="E4ZQC3"/>
<dbReference type="AlphaFoldDB" id="E4ZQC3"/>
<name>E4ZQC3_LEPMJ</name>
<dbReference type="GeneID" id="13284451"/>
<evidence type="ECO:0000313" key="2">
    <source>
        <dbReference type="Proteomes" id="UP000002668"/>
    </source>
</evidence>
<evidence type="ECO:0000313" key="1">
    <source>
        <dbReference type="EMBL" id="CBX93598.1"/>
    </source>
</evidence>
<gene>
    <name evidence="1" type="ORF">LEMA_P032720.1</name>
</gene>
<dbReference type="OrthoDB" id="2151982at2759"/>
<reference evidence="2" key="1">
    <citation type="journal article" date="2011" name="Nat. Commun.">
        <title>Effector diversification within compartments of the Leptosphaeria maculans genome affected by Repeat-Induced Point mutations.</title>
        <authorList>
            <person name="Rouxel T."/>
            <person name="Grandaubert J."/>
            <person name="Hane J.K."/>
            <person name="Hoede C."/>
            <person name="van de Wouw A.P."/>
            <person name="Couloux A."/>
            <person name="Dominguez V."/>
            <person name="Anthouard V."/>
            <person name="Bally P."/>
            <person name="Bourras S."/>
            <person name="Cozijnsen A.J."/>
            <person name="Ciuffetti L.M."/>
            <person name="Degrave A."/>
            <person name="Dilmaghani A."/>
            <person name="Duret L."/>
            <person name="Fudal I."/>
            <person name="Goodwin S.B."/>
            <person name="Gout L."/>
            <person name="Glaser N."/>
            <person name="Linglin J."/>
            <person name="Kema G.H.J."/>
            <person name="Lapalu N."/>
            <person name="Lawrence C.B."/>
            <person name="May K."/>
            <person name="Meyer M."/>
            <person name="Ollivier B."/>
            <person name="Poulain J."/>
            <person name="Schoch C.L."/>
            <person name="Simon A."/>
            <person name="Spatafora J.W."/>
            <person name="Stachowiak A."/>
            <person name="Turgeon B.G."/>
            <person name="Tyler B.M."/>
            <person name="Vincent D."/>
            <person name="Weissenbach J."/>
            <person name="Amselem J."/>
            <person name="Quesneville H."/>
            <person name="Oliver R.P."/>
            <person name="Wincker P."/>
            <person name="Balesdent M.-H."/>
            <person name="Howlett B.J."/>
        </authorList>
    </citation>
    <scope>NUCLEOTIDE SEQUENCE [LARGE SCALE GENOMIC DNA]</scope>
    <source>
        <strain evidence="2">JN3 / isolate v23.1.3 / race Av1-4-5-6-7-8</strain>
    </source>
</reference>
<accession>E4ZQC3</accession>
<dbReference type="RefSeq" id="XP_003837038.1">
    <property type="nucleotide sequence ID" value="XM_003836990.1"/>
</dbReference>